<reference evidence="1 2" key="1">
    <citation type="journal article" date="2019" name="Int. J. Syst. Evol. Microbiol.">
        <title>The Global Catalogue of Microorganisms (GCM) 10K type strain sequencing project: providing services to taxonomists for standard genome sequencing and annotation.</title>
        <authorList>
            <consortium name="The Broad Institute Genomics Platform"/>
            <consortium name="The Broad Institute Genome Sequencing Center for Infectious Disease"/>
            <person name="Wu L."/>
            <person name="Ma J."/>
        </authorList>
    </citation>
    <scope>NUCLEOTIDE SEQUENCE [LARGE SCALE GENOMIC DNA]</scope>
    <source>
        <strain evidence="1 2">JCM 11813</strain>
    </source>
</reference>
<accession>A0ABN1UEY9</accession>
<name>A0ABN1UEY9_9ACTN</name>
<keyword evidence="2" id="KW-1185">Reference proteome</keyword>
<evidence type="ECO:0000313" key="2">
    <source>
        <dbReference type="Proteomes" id="UP001499979"/>
    </source>
</evidence>
<comment type="caution">
    <text evidence="1">The sequence shown here is derived from an EMBL/GenBank/DDBJ whole genome shotgun (WGS) entry which is preliminary data.</text>
</comment>
<dbReference type="Proteomes" id="UP001499979">
    <property type="component" value="Unassembled WGS sequence"/>
</dbReference>
<gene>
    <name evidence="1" type="ORF">GCM10009606_19530</name>
</gene>
<dbReference type="EMBL" id="BAAAJE010000006">
    <property type="protein sequence ID" value="GAA1140007.1"/>
    <property type="molecule type" value="Genomic_DNA"/>
</dbReference>
<organism evidence="1 2">
    <name type="scientific">Nocardioides aquiterrae</name>
    <dbReference type="NCBI Taxonomy" id="203799"/>
    <lineage>
        <taxon>Bacteria</taxon>
        <taxon>Bacillati</taxon>
        <taxon>Actinomycetota</taxon>
        <taxon>Actinomycetes</taxon>
        <taxon>Propionibacteriales</taxon>
        <taxon>Nocardioidaceae</taxon>
        <taxon>Nocardioides</taxon>
    </lineage>
</organism>
<protein>
    <submittedName>
        <fullName evidence="1">Uncharacterized protein</fullName>
    </submittedName>
</protein>
<evidence type="ECO:0000313" key="1">
    <source>
        <dbReference type="EMBL" id="GAA1140007.1"/>
    </source>
</evidence>
<sequence length="106" mass="11947">MTVPAQIRALLECIDEEYEDLGYVGLYQFSWCQRSPEHRPPQEEVAATARAAYQEFRRRTPTTLVWLPWPPGDLSEAVPAAEGTEIELDLDPEGPVRPFLALIPAP</sequence>
<proteinExistence type="predicted"/>
<dbReference type="RefSeq" id="WP_343907315.1">
    <property type="nucleotide sequence ID" value="NZ_BAAAJE010000006.1"/>
</dbReference>